<evidence type="ECO:0000256" key="6">
    <source>
        <dbReference type="SAM" id="Phobius"/>
    </source>
</evidence>
<dbReference type="InterPro" id="IPR005467">
    <property type="entry name" value="His_kinase_dom"/>
</dbReference>
<dbReference type="GO" id="GO:0004673">
    <property type="term" value="F:protein histidine kinase activity"/>
    <property type="evidence" value="ECO:0007669"/>
    <property type="project" value="UniProtKB-EC"/>
</dbReference>
<dbReference type="SUPFAM" id="SSF55874">
    <property type="entry name" value="ATPase domain of HSP90 chaperone/DNA topoisomerase II/histidine kinase"/>
    <property type="match status" value="1"/>
</dbReference>
<gene>
    <name evidence="8" type="ORF">A2765_05230</name>
</gene>
<dbReference type="InterPro" id="IPR036890">
    <property type="entry name" value="HATPase_C_sf"/>
</dbReference>
<comment type="caution">
    <text evidence="8">The sequence shown here is derived from an EMBL/GenBank/DDBJ whole genome shotgun (WGS) entry which is preliminary data.</text>
</comment>
<dbReference type="EC" id="2.7.13.3" evidence="2"/>
<keyword evidence="6" id="KW-0472">Membrane</keyword>
<dbReference type="InterPro" id="IPR003594">
    <property type="entry name" value="HATPase_dom"/>
</dbReference>
<protein>
    <recommendedName>
        <fullName evidence="2">histidine kinase</fullName>
        <ecNumber evidence="2">2.7.13.3</ecNumber>
    </recommendedName>
</protein>
<comment type="catalytic activity">
    <reaction evidence="1">
        <text>ATP + protein L-histidine = ADP + protein N-phospho-L-histidine.</text>
        <dbReference type="EC" id="2.7.13.3"/>
    </reaction>
</comment>
<keyword evidence="4" id="KW-0418">Kinase</keyword>
<dbReference type="Gene3D" id="3.30.565.10">
    <property type="entry name" value="Histidine kinase-like ATPase, C-terminal domain"/>
    <property type="match status" value="1"/>
</dbReference>
<keyword evidence="3" id="KW-0808">Transferase</keyword>
<dbReference type="EMBL" id="MFLA01000045">
    <property type="protein sequence ID" value="OGG57806.1"/>
    <property type="molecule type" value="Genomic_DNA"/>
</dbReference>
<name>A0A1F6D8S5_9BACT</name>
<feature type="transmembrane region" description="Helical" evidence="6">
    <location>
        <begin position="21"/>
        <end position="44"/>
    </location>
</feature>
<dbReference type="PANTHER" id="PTHR43711:SF31">
    <property type="entry name" value="HISTIDINE KINASE"/>
    <property type="match status" value="1"/>
</dbReference>
<dbReference type="AlphaFoldDB" id="A0A1F6D8S5"/>
<proteinExistence type="predicted"/>
<dbReference type="Proteomes" id="UP000176377">
    <property type="component" value="Unassembled WGS sequence"/>
</dbReference>
<sequence length="504" mass="55524">MNGLSNNFYHMEPQTKKLRTLVWAGSFIALAAVVFAIVASVVLYEHTINLLTDNLRQRLLSISTTQAANINAESLEALQVEADWIKPEWADVVSRLKKAKNANPNIVFMYIFRHDKDDPTQMEFVADAGSIDPYANLDGNPNNDVDANGDGIIEPDGADKLQWPGQDYTEAIDIPESFEAYNGPLTAAELYEDSYGQVLTGYAPIEDANGNTVAVLATDIKADDFFTVTRQTLYPFVIFIVFLTLIIAVLAIALIYIWERRAEMLAQLSRELEIANRQQENLLAFISHEVKGYLAKSAASYAGILQGDYGNIPEPLMKMADGGLIDMRKGVDMVGDILDASNLRRGTVSYDKREFDLKKSIEEVIHDLKAIAQKKGVTLEFAASAGAYLMRGDEAKMRRHVIRNLVENSIHYTPSGSITVSLSRNADMIHFSVKDTGVGITKEDMQNLFTEGGRGKESTKVNVDSTGYGLFIAKQVTEAHDGRISADSKGKGKGSEFVVEFPAA</sequence>
<dbReference type="SMART" id="SM00387">
    <property type="entry name" value="HATPase_c"/>
    <property type="match status" value="1"/>
</dbReference>
<keyword evidence="6" id="KW-0812">Transmembrane</keyword>
<keyword evidence="6" id="KW-1133">Transmembrane helix</keyword>
<dbReference type="GO" id="GO:0000160">
    <property type="term" value="P:phosphorelay signal transduction system"/>
    <property type="evidence" value="ECO:0007669"/>
    <property type="project" value="UniProtKB-KW"/>
</dbReference>
<evidence type="ECO:0000256" key="4">
    <source>
        <dbReference type="ARBA" id="ARBA00022777"/>
    </source>
</evidence>
<feature type="transmembrane region" description="Helical" evidence="6">
    <location>
        <begin position="233"/>
        <end position="258"/>
    </location>
</feature>
<accession>A0A1F6D8S5</accession>
<keyword evidence="5" id="KW-0902">Two-component regulatory system</keyword>
<evidence type="ECO:0000259" key="7">
    <source>
        <dbReference type="PROSITE" id="PS50109"/>
    </source>
</evidence>
<organism evidence="8 9">
    <name type="scientific">Candidatus Kaiserbacteria bacterium RIFCSPHIGHO2_01_FULL_56_24</name>
    <dbReference type="NCBI Taxonomy" id="1798487"/>
    <lineage>
        <taxon>Bacteria</taxon>
        <taxon>Candidatus Kaiseribacteriota</taxon>
    </lineage>
</organism>
<dbReference type="Pfam" id="PF02518">
    <property type="entry name" value="HATPase_c"/>
    <property type="match status" value="1"/>
</dbReference>
<dbReference type="PROSITE" id="PS50109">
    <property type="entry name" value="HIS_KIN"/>
    <property type="match status" value="1"/>
</dbReference>
<evidence type="ECO:0000313" key="8">
    <source>
        <dbReference type="EMBL" id="OGG57806.1"/>
    </source>
</evidence>
<evidence type="ECO:0000256" key="2">
    <source>
        <dbReference type="ARBA" id="ARBA00012438"/>
    </source>
</evidence>
<evidence type="ECO:0000256" key="5">
    <source>
        <dbReference type="ARBA" id="ARBA00023012"/>
    </source>
</evidence>
<dbReference type="PRINTS" id="PR00344">
    <property type="entry name" value="BCTRLSENSOR"/>
</dbReference>
<dbReference type="InterPro" id="IPR004358">
    <property type="entry name" value="Sig_transdc_His_kin-like_C"/>
</dbReference>
<feature type="domain" description="Histidine kinase" evidence="7">
    <location>
        <begin position="285"/>
        <end position="504"/>
    </location>
</feature>
<evidence type="ECO:0000313" key="9">
    <source>
        <dbReference type="Proteomes" id="UP000176377"/>
    </source>
</evidence>
<reference evidence="8 9" key="1">
    <citation type="journal article" date="2016" name="Nat. Commun.">
        <title>Thousands of microbial genomes shed light on interconnected biogeochemical processes in an aquifer system.</title>
        <authorList>
            <person name="Anantharaman K."/>
            <person name="Brown C.T."/>
            <person name="Hug L.A."/>
            <person name="Sharon I."/>
            <person name="Castelle C.J."/>
            <person name="Probst A.J."/>
            <person name="Thomas B.C."/>
            <person name="Singh A."/>
            <person name="Wilkins M.J."/>
            <person name="Karaoz U."/>
            <person name="Brodie E.L."/>
            <person name="Williams K.H."/>
            <person name="Hubbard S.S."/>
            <person name="Banfield J.F."/>
        </authorList>
    </citation>
    <scope>NUCLEOTIDE SEQUENCE [LARGE SCALE GENOMIC DNA]</scope>
</reference>
<dbReference type="PANTHER" id="PTHR43711">
    <property type="entry name" value="TWO-COMPONENT HISTIDINE KINASE"/>
    <property type="match status" value="1"/>
</dbReference>
<evidence type="ECO:0000256" key="1">
    <source>
        <dbReference type="ARBA" id="ARBA00000085"/>
    </source>
</evidence>
<evidence type="ECO:0000256" key="3">
    <source>
        <dbReference type="ARBA" id="ARBA00022679"/>
    </source>
</evidence>
<dbReference type="InterPro" id="IPR050736">
    <property type="entry name" value="Sensor_HK_Regulatory"/>
</dbReference>